<dbReference type="InterPro" id="IPR022251">
    <property type="entry name" value="DUF3774_wound-induced"/>
</dbReference>
<dbReference type="AlphaFoldDB" id="A0AAW1WKF9"/>
<keyword evidence="2" id="KW-1185">Reference proteome</keyword>
<evidence type="ECO:0000313" key="2">
    <source>
        <dbReference type="Proteomes" id="UP001457282"/>
    </source>
</evidence>
<protein>
    <submittedName>
        <fullName evidence="1">Uncharacterized protein</fullName>
    </submittedName>
</protein>
<dbReference type="EMBL" id="JBEDUW010000006">
    <property type="protein sequence ID" value="KAK9924663.1"/>
    <property type="molecule type" value="Genomic_DNA"/>
</dbReference>
<gene>
    <name evidence="1" type="ORF">M0R45_033017</name>
</gene>
<organism evidence="1 2">
    <name type="scientific">Rubus argutus</name>
    <name type="common">Southern blackberry</name>
    <dbReference type="NCBI Taxonomy" id="59490"/>
    <lineage>
        <taxon>Eukaryota</taxon>
        <taxon>Viridiplantae</taxon>
        <taxon>Streptophyta</taxon>
        <taxon>Embryophyta</taxon>
        <taxon>Tracheophyta</taxon>
        <taxon>Spermatophyta</taxon>
        <taxon>Magnoliopsida</taxon>
        <taxon>eudicotyledons</taxon>
        <taxon>Gunneridae</taxon>
        <taxon>Pentapetalae</taxon>
        <taxon>rosids</taxon>
        <taxon>fabids</taxon>
        <taxon>Rosales</taxon>
        <taxon>Rosaceae</taxon>
        <taxon>Rosoideae</taxon>
        <taxon>Rosoideae incertae sedis</taxon>
        <taxon>Rubus</taxon>
    </lineage>
</organism>
<dbReference type="Pfam" id="PF12609">
    <property type="entry name" value="DUF3774"/>
    <property type="match status" value="1"/>
</dbReference>
<accession>A0AAW1WKF9</accession>
<proteinExistence type="predicted"/>
<reference evidence="1 2" key="1">
    <citation type="journal article" date="2023" name="G3 (Bethesda)">
        <title>A chromosome-length genome assembly and annotation of blackberry (Rubus argutus, cv. 'Hillquist').</title>
        <authorList>
            <person name="Bruna T."/>
            <person name="Aryal R."/>
            <person name="Dudchenko O."/>
            <person name="Sargent D.J."/>
            <person name="Mead D."/>
            <person name="Buti M."/>
            <person name="Cavallini A."/>
            <person name="Hytonen T."/>
            <person name="Andres J."/>
            <person name="Pham M."/>
            <person name="Weisz D."/>
            <person name="Mascagni F."/>
            <person name="Usai G."/>
            <person name="Natali L."/>
            <person name="Bassil N."/>
            <person name="Fernandez G.E."/>
            <person name="Lomsadze A."/>
            <person name="Armour M."/>
            <person name="Olukolu B."/>
            <person name="Poorten T."/>
            <person name="Britton C."/>
            <person name="Davik J."/>
            <person name="Ashrafi H."/>
            <person name="Aiden E.L."/>
            <person name="Borodovsky M."/>
            <person name="Worthington M."/>
        </authorList>
    </citation>
    <scope>NUCLEOTIDE SEQUENCE [LARGE SCALE GENOMIC DNA]</scope>
    <source>
        <strain evidence="1">PI 553951</strain>
    </source>
</reference>
<comment type="caution">
    <text evidence="1">The sequence shown here is derived from an EMBL/GenBank/DDBJ whole genome shotgun (WGS) entry which is preliminary data.</text>
</comment>
<dbReference type="Proteomes" id="UP001457282">
    <property type="component" value="Unassembled WGS sequence"/>
</dbReference>
<sequence>MQGSKEQAQKAKHSILTSRKPIIAKVSGMFSTPTNKAVAAVNNSNTSADHSRLKVVQAEESFRTVMYLSCWGPN</sequence>
<evidence type="ECO:0000313" key="1">
    <source>
        <dbReference type="EMBL" id="KAK9924663.1"/>
    </source>
</evidence>
<name>A0AAW1WKF9_RUBAR</name>